<dbReference type="AlphaFoldDB" id="A0A560B1R6"/>
<reference evidence="3 4" key="1">
    <citation type="submission" date="2019-06" db="EMBL/GenBank/DDBJ databases">
        <title>Genomic Encyclopedia of Type Strains, Phase IV (KMG-V): Genome sequencing to study the core and pangenomes of soil and plant-associated prokaryotes.</title>
        <authorList>
            <person name="Whitman W."/>
        </authorList>
    </citation>
    <scope>NUCLEOTIDE SEQUENCE [LARGE SCALE GENOMIC DNA]</scope>
    <source>
        <strain evidence="3 4">BR 11796</strain>
    </source>
</reference>
<dbReference type="InterPro" id="IPR001584">
    <property type="entry name" value="Integrase_cat-core"/>
</dbReference>
<evidence type="ECO:0000259" key="2">
    <source>
        <dbReference type="PROSITE" id="PS50994"/>
    </source>
</evidence>
<dbReference type="InterPro" id="IPR015378">
    <property type="entry name" value="Transposase-like_Mu_C"/>
</dbReference>
<dbReference type="PROSITE" id="PS50994">
    <property type="entry name" value="INTEGRASE"/>
    <property type="match status" value="1"/>
</dbReference>
<feature type="domain" description="Integrase catalytic" evidence="2">
    <location>
        <begin position="276"/>
        <end position="494"/>
    </location>
</feature>
<dbReference type="GO" id="GO:0015074">
    <property type="term" value="P:DNA integration"/>
    <property type="evidence" value="ECO:0007669"/>
    <property type="project" value="InterPro"/>
</dbReference>
<protein>
    <submittedName>
        <fullName evidence="3">Mu transposase-like protein</fullName>
    </submittedName>
</protein>
<name>A0A560B1R6_AZOBR</name>
<dbReference type="Proteomes" id="UP000316083">
    <property type="component" value="Unassembled WGS sequence"/>
</dbReference>
<evidence type="ECO:0000313" key="3">
    <source>
        <dbReference type="EMBL" id="TWA66472.1"/>
    </source>
</evidence>
<feature type="region of interest" description="Disordered" evidence="1">
    <location>
        <begin position="644"/>
        <end position="699"/>
    </location>
</feature>
<dbReference type="InterPro" id="IPR012337">
    <property type="entry name" value="RNaseH-like_sf"/>
</dbReference>
<dbReference type="RefSeq" id="WP_145677928.1">
    <property type="nucleotide sequence ID" value="NZ_VITF01000008.1"/>
</dbReference>
<dbReference type="InterPro" id="IPR036397">
    <property type="entry name" value="RNaseH_sf"/>
</dbReference>
<gene>
    <name evidence="3" type="ORF">FBZ82_108137</name>
</gene>
<dbReference type="Pfam" id="PF09299">
    <property type="entry name" value="Mu-transpos_C"/>
    <property type="match status" value="1"/>
</dbReference>
<dbReference type="EMBL" id="VITF01000008">
    <property type="protein sequence ID" value="TWA66472.1"/>
    <property type="molecule type" value="Genomic_DNA"/>
</dbReference>
<comment type="caution">
    <text evidence="3">The sequence shown here is derived from an EMBL/GenBank/DDBJ whole genome shotgun (WGS) entry which is preliminary data.</text>
</comment>
<sequence length="718" mass="82027">MNWPVVNQLLQAADDGPVERVLWVHPEGGGCYVIDVRDDSAFPIFRSLRELTEHLEQGALRFLKDDSWLAPLSDAGVPAKHREKRDALWTMIRPLVLDEPAIFEPASRGRAVLRLVLEKQATKQTIYRLLRRYWQRGMIPNALLPDFHRCGAPGRERPPGEVKRGRPAKGGIKGINIDRETRDIFRAAITKYFTENQKIDLRGVYDLVIAEHYSDRMLNDATGRIELVPREHIPQFWQFRYWYEKDNDVFQVDRIRRKPRVYDKDRRALLDTSTSEVVGPASRYQIDATIADVYLVYRLRRTKIVGRPVLYIVVDVFSRMIVGVYVGFEGPSWVGAMMALANAASDKVAYCHQFGIDIEAHDWPCRSLPDVLLGDRGEILGSMINTLSSNFNVQVENAAPYRGDWKGIVEQRFRLIPAKFKAYAPGYIAQDYRARGGTDYRLDATLDIDQFTRIIIHCILYYNNAHLLRDYDKTAAMIADDVPAIPADLWEWGVARRSGKLRVFPEEQVKLSLLPSDDAVVTAQGIRFQGCFYTCPQAIAAHWFERARQRGIWKVRVSYEPRLMDEIYLHEDTGRIRFIPCGLTNRSRAFQGRTLWEIDQIRQEEQLTGSANQPRELAGRLNLTGAIQTVVGEAEAMRPEVTASDRERVAGIRANRQEERRENQAREAFRSDKALPEPPAPDNVVPFTPHPPAEEDYSLPSIADILNRFGEGGDDGRG</sequence>
<dbReference type="SUPFAM" id="SSF53098">
    <property type="entry name" value="Ribonuclease H-like"/>
    <property type="match status" value="1"/>
</dbReference>
<evidence type="ECO:0000256" key="1">
    <source>
        <dbReference type="SAM" id="MobiDB-lite"/>
    </source>
</evidence>
<evidence type="ECO:0000313" key="4">
    <source>
        <dbReference type="Proteomes" id="UP000316083"/>
    </source>
</evidence>
<feature type="compositionally biased region" description="Basic and acidic residues" evidence="1">
    <location>
        <begin position="644"/>
        <end position="675"/>
    </location>
</feature>
<accession>A0A560B1R6</accession>
<dbReference type="Gene3D" id="3.30.420.10">
    <property type="entry name" value="Ribonuclease H-like superfamily/Ribonuclease H"/>
    <property type="match status" value="1"/>
</dbReference>
<dbReference type="GO" id="GO:0003676">
    <property type="term" value="F:nucleic acid binding"/>
    <property type="evidence" value="ECO:0007669"/>
    <property type="project" value="InterPro"/>
</dbReference>
<proteinExistence type="predicted"/>
<organism evidence="3 4">
    <name type="scientific">Azospirillum brasilense</name>
    <dbReference type="NCBI Taxonomy" id="192"/>
    <lineage>
        <taxon>Bacteria</taxon>
        <taxon>Pseudomonadati</taxon>
        <taxon>Pseudomonadota</taxon>
        <taxon>Alphaproteobacteria</taxon>
        <taxon>Rhodospirillales</taxon>
        <taxon>Azospirillaceae</taxon>
        <taxon>Azospirillum</taxon>
    </lineage>
</organism>